<name>A0A1H3RR71_9ACTN</name>
<dbReference type="AlphaFoldDB" id="A0A1H3RR71"/>
<proteinExistence type="inferred from homology"/>
<dbReference type="PRINTS" id="PR00081">
    <property type="entry name" value="GDHRDH"/>
</dbReference>
<dbReference type="Gene3D" id="3.40.50.720">
    <property type="entry name" value="NAD(P)-binding Rossmann-like Domain"/>
    <property type="match status" value="1"/>
</dbReference>
<dbReference type="SUPFAM" id="SSF51735">
    <property type="entry name" value="NAD(P)-binding Rossmann-fold domains"/>
    <property type="match status" value="1"/>
</dbReference>
<evidence type="ECO:0000313" key="7">
    <source>
        <dbReference type="Proteomes" id="UP000242415"/>
    </source>
</evidence>
<dbReference type="Pfam" id="PF00106">
    <property type="entry name" value="adh_short"/>
    <property type="match status" value="1"/>
</dbReference>
<dbReference type="NCBIfam" id="NF004526">
    <property type="entry name" value="PRK05872.1"/>
    <property type="match status" value="1"/>
</dbReference>
<evidence type="ECO:0000256" key="1">
    <source>
        <dbReference type="ARBA" id="ARBA00006484"/>
    </source>
</evidence>
<dbReference type="InterPro" id="IPR057326">
    <property type="entry name" value="KR_dom"/>
</dbReference>
<evidence type="ECO:0000256" key="4">
    <source>
        <dbReference type="SAM" id="MobiDB-lite"/>
    </source>
</evidence>
<dbReference type="InterPro" id="IPR002347">
    <property type="entry name" value="SDR_fam"/>
</dbReference>
<dbReference type="PANTHER" id="PTHR44196">
    <property type="entry name" value="DEHYDROGENASE/REDUCTASE SDR FAMILY MEMBER 7B"/>
    <property type="match status" value="1"/>
</dbReference>
<dbReference type="PROSITE" id="PS00061">
    <property type="entry name" value="ADH_SHORT"/>
    <property type="match status" value="1"/>
</dbReference>
<dbReference type="PANTHER" id="PTHR44196:SF1">
    <property type="entry name" value="DEHYDROGENASE_REDUCTASE SDR FAMILY MEMBER 7B"/>
    <property type="match status" value="1"/>
</dbReference>
<evidence type="ECO:0000313" key="6">
    <source>
        <dbReference type="EMBL" id="SDZ28177.1"/>
    </source>
</evidence>
<dbReference type="SMART" id="SM00822">
    <property type="entry name" value="PKS_KR"/>
    <property type="match status" value="1"/>
</dbReference>
<dbReference type="GO" id="GO:0016020">
    <property type="term" value="C:membrane"/>
    <property type="evidence" value="ECO:0007669"/>
    <property type="project" value="TreeGrafter"/>
</dbReference>
<keyword evidence="7" id="KW-1185">Reference proteome</keyword>
<evidence type="ECO:0000256" key="3">
    <source>
        <dbReference type="RuleBase" id="RU000363"/>
    </source>
</evidence>
<dbReference type="CDD" id="cd05233">
    <property type="entry name" value="SDR_c"/>
    <property type="match status" value="1"/>
</dbReference>
<dbReference type="PRINTS" id="PR00080">
    <property type="entry name" value="SDRFAMILY"/>
</dbReference>
<gene>
    <name evidence="6" type="ORF">SAMN05444365_10920</name>
</gene>
<feature type="region of interest" description="Disordered" evidence="4">
    <location>
        <begin position="280"/>
        <end position="302"/>
    </location>
</feature>
<evidence type="ECO:0000256" key="2">
    <source>
        <dbReference type="ARBA" id="ARBA00023002"/>
    </source>
</evidence>
<dbReference type="GO" id="GO:0016491">
    <property type="term" value="F:oxidoreductase activity"/>
    <property type="evidence" value="ECO:0007669"/>
    <property type="project" value="UniProtKB-KW"/>
</dbReference>
<keyword evidence="2" id="KW-0560">Oxidoreductase</keyword>
<comment type="similarity">
    <text evidence="1 3">Belongs to the short-chain dehydrogenases/reductases (SDR) family.</text>
</comment>
<dbReference type="Proteomes" id="UP000242415">
    <property type="component" value="Unassembled WGS sequence"/>
</dbReference>
<sequence length="302" mass="31634">MKGSLAGRVVLITGAARGIGEHTARLAAARGARVALLGLEAERLAGLAAELGGPHVWFECDVTDQAALTRAVAGTVDALGGIDAVVANAGVANRGTIAVGDIEALTRTVEVNLIGVMRTVGATVDEVIARRGYFLLVSSAAAFTALPGMAAYCASKAGVEHFGNAIRLELAHRGVRVGTAHPSWIDTDLVRDAKDDLPAFREALRKLPWPMGSTTSVQTCAAAFVDAIERRRRRVYVPRVVGAVQAMRTVVLGPLAERIIARTARTSVPQMEAQARALGRSFGAHTPQPTAVAPPTTTPEER</sequence>
<feature type="compositionally biased region" description="Low complexity" evidence="4">
    <location>
        <begin position="286"/>
        <end position="295"/>
    </location>
</feature>
<dbReference type="EMBL" id="FNPH01000009">
    <property type="protein sequence ID" value="SDZ28177.1"/>
    <property type="molecule type" value="Genomic_DNA"/>
</dbReference>
<reference evidence="7" key="1">
    <citation type="submission" date="2016-10" db="EMBL/GenBank/DDBJ databases">
        <authorList>
            <person name="Varghese N."/>
            <person name="Submissions S."/>
        </authorList>
    </citation>
    <scope>NUCLEOTIDE SEQUENCE [LARGE SCALE GENOMIC DNA]</scope>
    <source>
        <strain evidence="7">DSM 45245</strain>
    </source>
</reference>
<dbReference type="RefSeq" id="WP_091559964.1">
    <property type="nucleotide sequence ID" value="NZ_FNPH01000009.1"/>
</dbReference>
<dbReference type="OrthoDB" id="3743899at2"/>
<dbReference type="InterPro" id="IPR020904">
    <property type="entry name" value="Sc_DH/Rdtase_CS"/>
</dbReference>
<accession>A0A1H3RR71</accession>
<dbReference type="InterPro" id="IPR036291">
    <property type="entry name" value="NAD(P)-bd_dom_sf"/>
</dbReference>
<dbReference type="STRING" id="405436.SAMN05444365_10920"/>
<feature type="domain" description="Ketoreductase" evidence="5">
    <location>
        <begin position="8"/>
        <end position="187"/>
    </location>
</feature>
<protein>
    <submittedName>
        <fullName evidence="6">Short-chain dehydrogenase</fullName>
    </submittedName>
</protein>
<evidence type="ECO:0000259" key="5">
    <source>
        <dbReference type="SMART" id="SM00822"/>
    </source>
</evidence>
<organism evidence="6 7">
    <name type="scientific">Micromonospora pattaloongensis</name>
    <dbReference type="NCBI Taxonomy" id="405436"/>
    <lineage>
        <taxon>Bacteria</taxon>
        <taxon>Bacillati</taxon>
        <taxon>Actinomycetota</taxon>
        <taxon>Actinomycetes</taxon>
        <taxon>Micromonosporales</taxon>
        <taxon>Micromonosporaceae</taxon>
        <taxon>Micromonospora</taxon>
    </lineage>
</organism>